<evidence type="ECO:0000313" key="2">
    <source>
        <dbReference type="EMBL" id="KAK8871411.1"/>
    </source>
</evidence>
<comment type="caution">
    <text evidence="2">The sequence shown here is derived from an EMBL/GenBank/DDBJ whole genome shotgun (WGS) entry which is preliminary data.</text>
</comment>
<proteinExistence type="predicted"/>
<sequence length="576" mass="67584">MNASKVKSMDLKIKKYQIEIKTSIGPYKNYIRVLILGLTGSGKSSLTCCLAREALTIKEDCGRQVVLVGKGIFAGSKVGTTKPIIYPDHENKLLYCDCPGFEDLRGTEEEIINAFASDYLLKSDEYDIKVKILLVISYGEFLTGRGKGILETIQRLKRMFPDPDYLKTIMGIVITKGDENRTGTDCFTSLETRANVELKKWCDFFKTFEYHVFIFPMALKENIGKQYDFIDHQRLIDFLHFSSREAINPKHQITVSNECLNELKYIRGEHFHEITNIVGNLFNEVDDEFRKIDQSSSLKFWLNCMHQLLQQNIKTANNFQETFQKLVPDCQKYNKYFKDLENFEFFDSFIDRICGIEKETSCLKETFQSLTLSAIRELESQLEKVQKSEYQDAMIKQKDEEIEENNKNLQKQRDEIQQLNIANEKHIKTIRRNQEENERKIQQIREDSRNRENQLYKKQIETQNQLNQMNSKYNSTINNYDRRLRESNDRIQQLKKDSSQKEASLSNEISEYKNKFSRLTEQFDQEKNRNASEISNYISEINDLKNLINDQSNKIKGLENREPVVVYKKKNPCLIC</sequence>
<keyword evidence="3" id="KW-1185">Reference proteome</keyword>
<dbReference type="InterPro" id="IPR027417">
    <property type="entry name" value="P-loop_NTPase"/>
</dbReference>
<feature type="region of interest" description="Disordered" evidence="1">
    <location>
        <begin position="432"/>
        <end position="452"/>
    </location>
</feature>
<protein>
    <recommendedName>
        <fullName evidence="4">G domain-containing protein</fullName>
    </recommendedName>
</protein>
<organism evidence="2 3">
    <name type="scientific">Tritrichomonas musculus</name>
    <dbReference type="NCBI Taxonomy" id="1915356"/>
    <lineage>
        <taxon>Eukaryota</taxon>
        <taxon>Metamonada</taxon>
        <taxon>Parabasalia</taxon>
        <taxon>Tritrichomonadida</taxon>
        <taxon>Tritrichomonadidae</taxon>
        <taxon>Tritrichomonas</taxon>
    </lineage>
</organism>
<evidence type="ECO:0008006" key="4">
    <source>
        <dbReference type="Google" id="ProtNLM"/>
    </source>
</evidence>
<evidence type="ECO:0000256" key="1">
    <source>
        <dbReference type="SAM" id="MobiDB-lite"/>
    </source>
</evidence>
<dbReference type="Gene3D" id="3.40.50.300">
    <property type="entry name" value="P-loop containing nucleotide triphosphate hydrolases"/>
    <property type="match status" value="1"/>
</dbReference>
<reference evidence="2 3" key="1">
    <citation type="submission" date="2024-04" db="EMBL/GenBank/DDBJ databases">
        <title>Tritrichomonas musculus Genome.</title>
        <authorList>
            <person name="Alves-Ferreira E."/>
            <person name="Grigg M."/>
            <person name="Lorenzi H."/>
            <person name="Galac M."/>
        </authorList>
    </citation>
    <scope>NUCLEOTIDE SEQUENCE [LARGE SCALE GENOMIC DNA]</scope>
    <source>
        <strain evidence="2 3">EAF2021</strain>
    </source>
</reference>
<gene>
    <name evidence="2" type="ORF">M9Y10_007137</name>
</gene>
<accession>A0ABR2J0J8</accession>
<name>A0ABR2J0J8_9EUKA</name>
<dbReference type="EMBL" id="JAPFFF010000013">
    <property type="protein sequence ID" value="KAK8871411.1"/>
    <property type="molecule type" value="Genomic_DNA"/>
</dbReference>
<evidence type="ECO:0000313" key="3">
    <source>
        <dbReference type="Proteomes" id="UP001470230"/>
    </source>
</evidence>
<dbReference type="SUPFAM" id="SSF52540">
    <property type="entry name" value="P-loop containing nucleoside triphosphate hydrolases"/>
    <property type="match status" value="1"/>
</dbReference>
<dbReference type="Proteomes" id="UP001470230">
    <property type="component" value="Unassembled WGS sequence"/>
</dbReference>